<evidence type="ECO:0000313" key="11">
    <source>
        <dbReference type="Proteomes" id="UP001152604"/>
    </source>
</evidence>
<comment type="catalytic activity">
    <reaction evidence="7 8">
        <text>L-2,4-diaminobutanoate + acetyl-CoA = (2S)-4-acetamido-2-aminobutanoate + CoA + H(+)</text>
        <dbReference type="Rhea" id="RHEA:16901"/>
        <dbReference type="ChEBI" id="CHEBI:15378"/>
        <dbReference type="ChEBI" id="CHEBI:57287"/>
        <dbReference type="ChEBI" id="CHEBI:57288"/>
        <dbReference type="ChEBI" id="CHEBI:58761"/>
        <dbReference type="ChEBI" id="CHEBI:58929"/>
        <dbReference type="EC" id="2.3.1.178"/>
    </reaction>
</comment>
<comment type="similarity">
    <text evidence="2 8">Belongs to the acetyltransferase family. EctA subfamily.</text>
</comment>
<dbReference type="PROSITE" id="PS51186">
    <property type="entry name" value="GNAT"/>
    <property type="match status" value="1"/>
</dbReference>
<dbReference type="Pfam" id="PF00583">
    <property type="entry name" value="Acetyltransf_1"/>
    <property type="match status" value="1"/>
</dbReference>
<comment type="pathway">
    <text evidence="1 8">Amine and polyamine biosynthesis; ectoine biosynthesis; L-ectoine from L-aspartate 4-semialdehyde: step 2/3.</text>
</comment>
<sequence length="198" mass="21912">MVSDSQRFSLPLTVQLSGVTFREPTEIHAADVWELIAKCPPLDRNSLYCELLLCTDFADTCVLAERDGEVVGWLATYRRPSEQSTLFIWQIAVHPEARSIGVGKGLIISALNRRSCDGVTHINATVTLSNTTTQLLFAGVARDIRAPIRQAMRFDRDIHFKGQHESEYTIAIGPIVGSSSAEGMLAEPPNQYANKRQP</sequence>
<evidence type="ECO:0000313" key="10">
    <source>
        <dbReference type="EMBL" id="CAH2396881.1"/>
    </source>
</evidence>
<dbReference type="InterPro" id="IPR012772">
    <property type="entry name" value="Ectoine_EctA"/>
</dbReference>
<comment type="caution">
    <text evidence="10">The sequence shown here is derived from an EMBL/GenBank/DDBJ whole genome shotgun (WGS) entry which is preliminary data.</text>
</comment>
<dbReference type="Gene3D" id="3.40.630.30">
    <property type="match status" value="1"/>
</dbReference>
<dbReference type="SUPFAM" id="SSF55729">
    <property type="entry name" value="Acyl-CoA N-acyltransferases (Nat)"/>
    <property type="match status" value="1"/>
</dbReference>
<accession>A0ABM9DLT1</accession>
<evidence type="ECO:0000256" key="6">
    <source>
        <dbReference type="ARBA" id="ARBA00023315"/>
    </source>
</evidence>
<dbReference type="NCBIfam" id="TIGR02406">
    <property type="entry name" value="ectoine_EctA"/>
    <property type="match status" value="1"/>
</dbReference>
<protein>
    <recommendedName>
        <fullName evidence="4 8">L-2,4-diaminobutyric acid acetyltransferase</fullName>
        <shortName evidence="8">DABA acetyltransferase</shortName>
        <ecNumber evidence="3 8">2.3.1.178</ecNumber>
    </recommendedName>
</protein>
<evidence type="ECO:0000256" key="8">
    <source>
        <dbReference type="RuleBase" id="RU365045"/>
    </source>
</evidence>
<dbReference type="InterPro" id="IPR000182">
    <property type="entry name" value="GNAT_dom"/>
</dbReference>
<keyword evidence="11" id="KW-1185">Reference proteome</keyword>
<dbReference type="RefSeq" id="WP_254023994.1">
    <property type="nucleotide sequence ID" value="NZ_CAKXZS010000010.1"/>
</dbReference>
<evidence type="ECO:0000256" key="5">
    <source>
        <dbReference type="ARBA" id="ARBA00022679"/>
    </source>
</evidence>
<evidence type="ECO:0000256" key="3">
    <source>
        <dbReference type="ARBA" id="ARBA00012355"/>
    </source>
</evidence>
<name>A0ABM9DLT1_9HYPH</name>
<dbReference type="CDD" id="cd04301">
    <property type="entry name" value="NAT_SF"/>
    <property type="match status" value="1"/>
</dbReference>
<dbReference type="GO" id="GO:0016746">
    <property type="term" value="F:acyltransferase activity"/>
    <property type="evidence" value="ECO:0007669"/>
    <property type="project" value="UniProtKB-KW"/>
</dbReference>
<evidence type="ECO:0000256" key="2">
    <source>
        <dbReference type="ARBA" id="ARBA00010712"/>
    </source>
</evidence>
<evidence type="ECO:0000256" key="4">
    <source>
        <dbReference type="ARBA" id="ARBA00017935"/>
    </source>
</evidence>
<evidence type="ECO:0000256" key="1">
    <source>
        <dbReference type="ARBA" id="ARBA00004978"/>
    </source>
</evidence>
<dbReference type="Proteomes" id="UP001152604">
    <property type="component" value="Unassembled WGS sequence"/>
</dbReference>
<reference evidence="10" key="1">
    <citation type="submission" date="2022-03" db="EMBL/GenBank/DDBJ databases">
        <authorList>
            <person name="Brunel B."/>
        </authorList>
    </citation>
    <scope>NUCLEOTIDE SEQUENCE</scope>
    <source>
        <strain evidence="10">STM4922sample</strain>
    </source>
</reference>
<comment type="function">
    <text evidence="8">Catalyzes the acetylation of L-2,4-diaminobutyrate (DABA) to gamma-N-acetyl-alpha,gamma-diaminobutyric acid (ADABA) with acetyl coenzyme A.</text>
</comment>
<proteinExistence type="inferred from homology"/>
<feature type="domain" description="N-acetyltransferase" evidence="9">
    <location>
        <begin position="19"/>
        <end position="157"/>
    </location>
</feature>
<keyword evidence="5 8" id="KW-0808">Transferase</keyword>
<keyword evidence="6 8" id="KW-0012">Acyltransferase</keyword>
<gene>
    <name evidence="8" type="primary">ectA</name>
    <name evidence="10" type="ORF">MES4922_180019</name>
</gene>
<dbReference type="InterPro" id="IPR016181">
    <property type="entry name" value="Acyl_CoA_acyltransferase"/>
</dbReference>
<dbReference type="EMBL" id="CAKXZS010000010">
    <property type="protein sequence ID" value="CAH2396881.1"/>
    <property type="molecule type" value="Genomic_DNA"/>
</dbReference>
<evidence type="ECO:0000256" key="7">
    <source>
        <dbReference type="ARBA" id="ARBA00048924"/>
    </source>
</evidence>
<evidence type="ECO:0000259" key="9">
    <source>
        <dbReference type="PROSITE" id="PS51186"/>
    </source>
</evidence>
<dbReference type="EC" id="2.3.1.178" evidence="3 8"/>
<organism evidence="10 11">
    <name type="scientific">Mesorhizobium ventifaucium</name>
    <dbReference type="NCBI Taxonomy" id="666020"/>
    <lineage>
        <taxon>Bacteria</taxon>
        <taxon>Pseudomonadati</taxon>
        <taxon>Pseudomonadota</taxon>
        <taxon>Alphaproteobacteria</taxon>
        <taxon>Hyphomicrobiales</taxon>
        <taxon>Phyllobacteriaceae</taxon>
        <taxon>Mesorhizobium</taxon>
    </lineage>
</organism>